<sequence>MHLQKILAIQRRRVPLLSIVDSFCKSASDGNECNNITQKSRFFRSVTTSTGYNPLENGMQPSTNSVQRQIIDVLRLGDRGKASSLLLDLSHRNFLPMKADDFLEILQCCAALPDALFAMEIWKFMLDKDISPNETCHLLMTRALCNGGYLEEATNMINMIGESHGIYDSLPMYNSLLRACLKMQSIDHANQCLDLMEQRMVGKDEVTYLELLKLARQQKNLCAVSEIWKDYVKHYSPTLVSLQDFIWSFARLGDLKSAYELLQHMVASAICGNISIRRTQKGWSHSSRLDIPVPANDELGLKKFDFKESEQLIASEANFCPSNAKQIINLHIGNREVENVGTMGLPKLPSKPAMEFLLKSFSILLQGCAQTKNCELAEQLMFQLKKVGLPPSSYAYDGFLRAIVAKRGFRAGMEVLCTMRQKNLKPHNSTLAALSLSCTRAVELDLAESLLDEISYCPYPFPFNAFLDACNKVDKPERAVRMLAKMKDLKVLPNERTYELMFLLFGSTNSPYEKATESSNIDTAKRIKAIEMDMKRNGIQHTHLSMKHMLQVLGAEMMRKEMLQYLRKVEDIFCNIKPYLQQDIYLGTSIYNKVLHKLVEARKCRLAFRIFNQMKSKDIRPNTVTYNVMIECCITAKSYKSAFALLSTMMRVGCHPTTVTYTSLMKIMLKYGNIYLILNILDHAKREGIQLDAMLYNNILHKARAKRRIDIIELLVEKMHREHIPPDPTTCRLVFLTYAKHRFYSMAMEALQVMSTRMLCQSDSSLVEKKSLLEDNYILSEDPNTELQILELFKDHAHTAFALLNLRRCAILGYPTPWSPNESPWARRLSIDYDAKRAMILEPFQSSSKEGRKLRQTKWENVEFSADG</sequence>
<evidence type="ECO:0000256" key="1">
    <source>
        <dbReference type="ARBA" id="ARBA00022737"/>
    </source>
</evidence>
<feature type="repeat" description="PPR" evidence="2">
    <location>
        <begin position="587"/>
        <end position="621"/>
    </location>
</feature>
<proteinExistence type="predicted"/>
<protein>
    <submittedName>
        <fullName evidence="3">Pentatricopeptide repeat-containing protein At1g76280 isoform X1</fullName>
    </submittedName>
</protein>
<feature type="repeat" description="PPR" evidence="2">
    <location>
        <begin position="622"/>
        <end position="656"/>
    </location>
</feature>
<dbReference type="Pfam" id="PF01535">
    <property type="entry name" value="PPR"/>
    <property type="match status" value="3"/>
</dbReference>
<dbReference type="Pfam" id="PF13041">
    <property type="entry name" value="PPR_2"/>
    <property type="match status" value="1"/>
</dbReference>
<organism evidence="3">
    <name type="scientific">Rhizophora mucronata</name>
    <name type="common">Asiatic mangrove</name>
    <dbReference type="NCBI Taxonomy" id="61149"/>
    <lineage>
        <taxon>Eukaryota</taxon>
        <taxon>Viridiplantae</taxon>
        <taxon>Streptophyta</taxon>
        <taxon>Embryophyta</taxon>
        <taxon>Tracheophyta</taxon>
        <taxon>Spermatophyta</taxon>
        <taxon>Magnoliopsida</taxon>
        <taxon>eudicotyledons</taxon>
        <taxon>Gunneridae</taxon>
        <taxon>Pentapetalae</taxon>
        <taxon>rosids</taxon>
        <taxon>fabids</taxon>
        <taxon>Malpighiales</taxon>
        <taxon>Rhizophoraceae</taxon>
        <taxon>Rhizophora</taxon>
    </lineage>
</organism>
<dbReference type="Gene3D" id="1.25.40.10">
    <property type="entry name" value="Tetratricopeptide repeat domain"/>
    <property type="match status" value="4"/>
</dbReference>
<dbReference type="InterPro" id="IPR002885">
    <property type="entry name" value="PPR_rpt"/>
</dbReference>
<dbReference type="PROSITE" id="PS51375">
    <property type="entry name" value="PPR"/>
    <property type="match status" value="3"/>
</dbReference>
<evidence type="ECO:0000313" key="3">
    <source>
        <dbReference type="EMBL" id="MBW90994.1"/>
    </source>
</evidence>
<evidence type="ECO:0000256" key="2">
    <source>
        <dbReference type="PROSITE-ProRule" id="PRU00708"/>
    </source>
</evidence>
<dbReference type="EMBL" id="GGEC01010511">
    <property type="protein sequence ID" value="MBW90994.1"/>
    <property type="molecule type" value="Transcribed_RNA"/>
</dbReference>
<feature type="repeat" description="PPR" evidence="2">
    <location>
        <begin position="459"/>
        <end position="493"/>
    </location>
</feature>
<dbReference type="Pfam" id="PF13812">
    <property type="entry name" value="PPR_3"/>
    <property type="match status" value="2"/>
</dbReference>
<accession>A0A2P2JBY2</accession>
<dbReference type="PANTHER" id="PTHR47859">
    <property type="entry name" value="PENTATRICOPEPTIDE REPEAT-CONTAINING PROTEIN"/>
    <property type="match status" value="1"/>
</dbReference>
<name>A0A2P2JBY2_RHIMU</name>
<dbReference type="PANTHER" id="PTHR47859:SF1">
    <property type="entry name" value="PENTATRICOPEPTIDE REPEAT-CONTAINING PROTEIN"/>
    <property type="match status" value="1"/>
</dbReference>
<dbReference type="InterPro" id="IPR011990">
    <property type="entry name" value="TPR-like_helical_dom_sf"/>
</dbReference>
<dbReference type="NCBIfam" id="TIGR00756">
    <property type="entry name" value="PPR"/>
    <property type="match status" value="3"/>
</dbReference>
<dbReference type="AlphaFoldDB" id="A0A2P2JBY2"/>
<keyword evidence="1" id="KW-0677">Repeat</keyword>
<reference evidence="3" key="1">
    <citation type="submission" date="2018-02" db="EMBL/GenBank/DDBJ databases">
        <title>Rhizophora mucronata_Transcriptome.</title>
        <authorList>
            <person name="Meera S.P."/>
            <person name="Sreeshan A."/>
            <person name="Augustine A."/>
        </authorList>
    </citation>
    <scope>NUCLEOTIDE SEQUENCE</scope>
    <source>
        <tissue evidence="3">Leaf</tissue>
    </source>
</reference>